<proteinExistence type="predicted"/>
<dbReference type="KEGG" id="laca:LAC1533_1915"/>
<accession>A0A1K1KR68</accession>
<dbReference type="SUPFAM" id="SSF143011">
    <property type="entry name" value="RelE-like"/>
    <property type="match status" value="1"/>
</dbReference>
<protein>
    <submittedName>
        <fullName evidence="1">HigB toxin protein</fullName>
    </submittedName>
</protein>
<dbReference type="RefSeq" id="WP_056972398.1">
    <property type="nucleotide sequence ID" value="NZ_CP173417.1"/>
</dbReference>
<dbReference type="AlphaFoldDB" id="A0A1K1KR68"/>
<evidence type="ECO:0000313" key="2">
    <source>
        <dbReference type="Proteomes" id="UP000190935"/>
    </source>
</evidence>
<dbReference type="Pfam" id="PF05015">
    <property type="entry name" value="HigB-like_toxin"/>
    <property type="match status" value="1"/>
</dbReference>
<dbReference type="InterPro" id="IPR035093">
    <property type="entry name" value="RelE/ParE_toxin_dom_sf"/>
</dbReference>
<evidence type="ECO:0000313" key="1">
    <source>
        <dbReference type="EMBL" id="SFV41338.1"/>
    </source>
</evidence>
<sequence>MIRNFADKETKKIFSQQFSKRLPQAIQKATLRKLIMLDNATNINDLRVPPANHLEQLVGDREGQYSIKINAQYRLCFSVENQNDFINVEVVDYHH</sequence>
<gene>
    <name evidence="1" type="ORF">LAC1533_1915</name>
</gene>
<dbReference type="Gene3D" id="3.30.2310.20">
    <property type="entry name" value="RelE-like"/>
    <property type="match status" value="1"/>
</dbReference>
<reference evidence="2" key="1">
    <citation type="submission" date="2016-11" db="EMBL/GenBank/DDBJ databases">
        <authorList>
            <person name="Papadimitriou K."/>
        </authorList>
    </citation>
    <scope>NUCLEOTIDE SEQUENCE [LARGE SCALE GENOMIC DNA]</scope>
    <source>
        <strain evidence="2">ACA-DC 1533</strain>
    </source>
</reference>
<name>A0A1K1KR68_9LACO</name>
<dbReference type="InterPro" id="IPR007711">
    <property type="entry name" value="HigB-1"/>
</dbReference>
<organism evidence="1 2">
    <name type="scientific">Ligilactobacillus acidipiscis</name>
    <dbReference type="NCBI Taxonomy" id="89059"/>
    <lineage>
        <taxon>Bacteria</taxon>
        <taxon>Bacillati</taxon>
        <taxon>Bacillota</taxon>
        <taxon>Bacilli</taxon>
        <taxon>Lactobacillales</taxon>
        <taxon>Lactobacillaceae</taxon>
        <taxon>Ligilactobacillus</taxon>
    </lineage>
</organism>
<dbReference type="PANTHER" id="PTHR40266:SF2">
    <property type="entry name" value="TOXIN HIGB-1"/>
    <property type="match status" value="1"/>
</dbReference>
<dbReference type="Proteomes" id="UP000190935">
    <property type="component" value="Chromosome I"/>
</dbReference>
<dbReference type="PANTHER" id="PTHR40266">
    <property type="entry name" value="TOXIN HIGB-1"/>
    <property type="match status" value="1"/>
</dbReference>
<dbReference type="EMBL" id="LT630287">
    <property type="protein sequence ID" value="SFV41338.1"/>
    <property type="molecule type" value="Genomic_DNA"/>
</dbReference>
<dbReference type="GeneID" id="95350025"/>